<dbReference type="EMBL" id="CP060139">
    <property type="protein sequence ID" value="QNR22835.1"/>
    <property type="molecule type" value="Genomic_DNA"/>
</dbReference>
<keyword evidence="1" id="KW-0812">Transmembrane</keyword>
<feature type="transmembrane region" description="Helical" evidence="1">
    <location>
        <begin position="172"/>
        <end position="190"/>
    </location>
</feature>
<feature type="transmembrane region" description="Helical" evidence="1">
    <location>
        <begin position="210"/>
        <end position="227"/>
    </location>
</feature>
<dbReference type="Proteomes" id="UP000516305">
    <property type="component" value="Chromosome"/>
</dbReference>
<protein>
    <submittedName>
        <fullName evidence="2">Uncharacterized protein</fullName>
    </submittedName>
</protein>
<evidence type="ECO:0000313" key="2">
    <source>
        <dbReference type="EMBL" id="QNR22835.1"/>
    </source>
</evidence>
<reference evidence="2 3" key="1">
    <citation type="submission" date="2020-08" db="EMBL/GenBank/DDBJ databases">
        <title>Croceimicrobium hydrocarbonivorans gen. nov., sp. nov., a novel marine bacterium isolated from a bacterial consortium that degrades polyethylene terephthalate.</title>
        <authorList>
            <person name="Liu R."/>
        </authorList>
    </citation>
    <scope>NUCLEOTIDE SEQUENCE [LARGE SCALE GENOMIC DNA]</scope>
    <source>
        <strain evidence="2 3">A20-9</strain>
    </source>
</reference>
<keyword evidence="1" id="KW-0472">Membrane</keyword>
<evidence type="ECO:0000256" key="1">
    <source>
        <dbReference type="SAM" id="Phobius"/>
    </source>
</evidence>
<keyword evidence="3" id="KW-1185">Reference proteome</keyword>
<dbReference type="KEGG" id="chyd:H4K34_10630"/>
<accession>A0A7H0VAT7</accession>
<gene>
    <name evidence="2" type="ORF">H4K34_10630</name>
</gene>
<proteinExistence type="predicted"/>
<organism evidence="2 3">
    <name type="scientific">Croceimicrobium hydrocarbonivorans</name>
    <dbReference type="NCBI Taxonomy" id="2761580"/>
    <lineage>
        <taxon>Bacteria</taxon>
        <taxon>Pseudomonadati</taxon>
        <taxon>Bacteroidota</taxon>
        <taxon>Flavobacteriia</taxon>
        <taxon>Flavobacteriales</taxon>
        <taxon>Owenweeksiaceae</taxon>
        <taxon>Croceimicrobium</taxon>
    </lineage>
</organism>
<dbReference type="RefSeq" id="WP_210757402.1">
    <property type="nucleotide sequence ID" value="NZ_CP060139.1"/>
</dbReference>
<dbReference type="AlphaFoldDB" id="A0A7H0VAT7"/>
<evidence type="ECO:0000313" key="3">
    <source>
        <dbReference type="Proteomes" id="UP000516305"/>
    </source>
</evidence>
<keyword evidence="1" id="KW-1133">Transmembrane helix</keyword>
<name>A0A7H0VAT7_9FLAO</name>
<sequence length="244" mass="28473">MNMGVDLVKALERERRREEQKNPDETLAAFKRLLAEDDALETEILENLKALGNSKLNSDLDFSQLDPDRIYSLEQIKSLCTRYRLRFLDAAYFKGEIPYEAIQKIKALQKEQKQSLQGFKLIAPAPMFELKNKDKDPLLMLPISQNHYYLVHKWGNDLHPLRALLVFPFRSFQSLLLSVALLAAFIVSLFPDSVVMGPLDEHSWNIRIIFFFYLFLAFSAFSALYGFSRMKNFNSELWNSRYMD</sequence>